<dbReference type="RefSeq" id="WP_106346078.1">
    <property type="nucleotide sequence ID" value="NZ_PVNE01000024.1"/>
</dbReference>
<feature type="transmembrane region" description="Helical" evidence="1">
    <location>
        <begin position="29"/>
        <end position="47"/>
    </location>
</feature>
<dbReference type="Proteomes" id="UP000237797">
    <property type="component" value="Unassembled WGS sequence"/>
</dbReference>
<feature type="transmembrane region" description="Helical" evidence="1">
    <location>
        <begin position="54"/>
        <end position="72"/>
    </location>
</feature>
<dbReference type="EMBL" id="PVNE01000024">
    <property type="protein sequence ID" value="PRX39530.1"/>
    <property type="molecule type" value="Genomic_DNA"/>
</dbReference>
<keyword evidence="1" id="KW-0812">Transmembrane</keyword>
<dbReference type="AlphaFoldDB" id="A0A2T0LC57"/>
<protein>
    <recommendedName>
        <fullName evidence="4">Holin</fullName>
    </recommendedName>
</protein>
<name>A0A2T0LC57_9BACL</name>
<gene>
    <name evidence="2" type="ORF">CLV97_12468</name>
</gene>
<evidence type="ECO:0000313" key="2">
    <source>
        <dbReference type="EMBL" id="PRX39530.1"/>
    </source>
</evidence>
<evidence type="ECO:0000256" key="1">
    <source>
        <dbReference type="SAM" id="Phobius"/>
    </source>
</evidence>
<proteinExistence type="predicted"/>
<reference evidence="2 3" key="1">
    <citation type="submission" date="2018-03" db="EMBL/GenBank/DDBJ databases">
        <title>Genomic Encyclopedia of Archaeal and Bacterial Type Strains, Phase II (KMG-II): from individual species to whole genera.</title>
        <authorList>
            <person name="Goeker M."/>
        </authorList>
    </citation>
    <scope>NUCLEOTIDE SEQUENCE [LARGE SCALE GENOMIC DNA]</scope>
    <source>
        <strain evidence="2 3">DSM 44946</strain>
    </source>
</reference>
<organism evidence="2 3">
    <name type="scientific">Planifilum fimeticola</name>
    <dbReference type="NCBI Taxonomy" id="201975"/>
    <lineage>
        <taxon>Bacteria</taxon>
        <taxon>Bacillati</taxon>
        <taxon>Bacillota</taxon>
        <taxon>Bacilli</taxon>
        <taxon>Bacillales</taxon>
        <taxon>Thermoactinomycetaceae</taxon>
        <taxon>Planifilum</taxon>
    </lineage>
</organism>
<dbReference type="OrthoDB" id="2925715at2"/>
<evidence type="ECO:0008006" key="4">
    <source>
        <dbReference type="Google" id="ProtNLM"/>
    </source>
</evidence>
<comment type="caution">
    <text evidence="2">The sequence shown here is derived from an EMBL/GenBank/DDBJ whole genome shotgun (WGS) entry which is preliminary data.</text>
</comment>
<keyword evidence="1" id="KW-0472">Membrane</keyword>
<keyword evidence="3" id="KW-1185">Reference proteome</keyword>
<accession>A0A2T0LC57</accession>
<evidence type="ECO:0000313" key="3">
    <source>
        <dbReference type="Proteomes" id="UP000237797"/>
    </source>
</evidence>
<keyword evidence="1" id="KW-1133">Transmembrane helix</keyword>
<sequence length="82" mass="8277">MVGFDDAALVGLIMALVEAAKRTGFPARYSPILALALGIAAGVFILSPGDVIQGIWSGIAMGLSAVGLYSGVKNVKDVGVSK</sequence>